<name>A0A645EA94_9ZZZZ</name>
<gene>
    <name evidence="1" type="ORF">SDC9_144716</name>
</gene>
<dbReference type="EMBL" id="VSSQ01043813">
    <property type="protein sequence ID" value="MPM97542.1"/>
    <property type="molecule type" value="Genomic_DNA"/>
</dbReference>
<comment type="caution">
    <text evidence="1">The sequence shown here is derived from an EMBL/GenBank/DDBJ whole genome shotgun (WGS) entry which is preliminary data.</text>
</comment>
<accession>A0A645EA94</accession>
<sequence length="65" mass="7605">MEKWEYRSIKFETKGFMGGILEIEEFNHQLNNFGEEGWELVSCVATSQGQGTTREVIAIFKRKKF</sequence>
<organism evidence="1">
    <name type="scientific">bioreactor metagenome</name>
    <dbReference type="NCBI Taxonomy" id="1076179"/>
    <lineage>
        <taxon>unclassified sequences</taxon>
        <taxon>metagenomes</taxon>
        <taxon>ecological metagenomes</taxon>
    </lineage>
</organism>
<protein>
    <recommendedName>
        <fullName evidence="2">DUF4177 domain-containing protein</fullName>
    </recommendedName>
</protein>
<evidence type="ECO:0008006" key="2">
    <source>
        <dbReference type="Google" id="ProtNLM"/>
    </source>
</evidence>
<dbReference type="InterPro" id="IPR025234">
    <property type="entry name" value="YjzH-like"/>
</dbReference>
<dbReference type="Pfam" id="PF13783">
    <property type="entry name" value="DUF4177"/>
    <property type="match status" value="1"/>
</dbReference>
<evidence type="ECO:0000313" key="1">
    <source>
        <dbReference type="EMBL" id="MPM97542.1"/>
    </source>
</evidence>
<reference evidence="1" key="1">
    <citation type="submission" date="2019-08" db="EMBL/GenBank/DDBJ databases">
        <authorList>
            <person name="Kucharzyk K."/>
            <person name="Murdoch R.W."/>
            <person name="Higgins S."/>
            <person name="Loffler F."/>
        </authorList>
    </citation>
    <scope>NUCLEOTIDE SEQUENCE</scope>
</reference>
<dbReference type="AlphaFoldDB" id="A0A645EA94"/>
<proteinExistence type="predicted"/>